<name>A0ABV0ML64_9TELE</name>
<reference evidence="1 2" key="1">
    <citation type="submission" date="2021-06" db="EMBL/GenBank/DDBJ databases">
        <authorList>
            <person name="Palmer J.M."/>
        </authorList>
    </citation>
    <scope>NUCLEOTIDE SEQUENCE [LARGE SCALE GENOMIC DNA]</scope>
    <source>
        <strain evidence="1 2">GA_2019</strain>
        <tissue evidence="1">Muscle</tissue>
    </source>
</reference>
<proteinExistence type="predicted"/>
<gene>
    <name evidence="1" type="ORF">GOODEAATRI_027428</name>
</gene>
<dbReference type="Proteomes" id="UP001476798">
    <property type="component" value="Unassembled WGS sequence"/>
</dbReference>
<organism evidence="1 2">
    <name type="scientific">Goodea atripinnis</name>
    <dbReference type="NCBI Taxonomy" id="208336"/>
    <lineage>
        <taxon>Eukaryota</taxon>
        <taxon>Metazoa</taxon>
        <taxon>Chordata</taxon>
        <taxon>Craniata</taxon>
        <taxon>Vertebrata</taxon>
        <taxon>Euteleostomi</taxon>
        <taxon>Actinopterygii</taxon>
        <taxon>Neopterygii</taxon>
        <taxon>Teleostei</taxon>
        <taxon>Neoteleostei</taxon>
        <taxon>Acanthomorphata</taxon>
        <taxon>Ovalentaria</taxon>
        <taxon>Atherinomorphae</taxon>
        <taxon>Cyprinodontiformes</taxon>
        <taxon>Goodeidae</taxon>
        <taxon>Goodea</taxon>
    </lineage>
</organism>
<evidence type="ECO:0000313" key="1">
    <source>
        <dbReference type="EMBL" id="MEQ2159842.1"/>
    </source>
</evidence>
<comment type="caution">
    <text evidence="1">The sequence shown here is derived from an EMBL/GenBank/DDBJ whole genome shotgun (WGS) entry which is preliminary data.</text>
</comment>
<accession>A0ABV0ML64</accession>
<protein>
    <submittedName>
        <fullName evidence="1">Uncharacterized protein</fullName>
    </submittedName>
</protein>
<dbReference type="EMBL" id="JAHRIO010003588">
    <property type="protein sequence ID" value="MEQ2159842.1"/>
    <property type="molecule type" value="Genomic_DNA"/>
</dbReference>
<sequence>MESSKGERGGEKKRKAGHKVLMHVRYKVHPATEKLSHKASLCCALERLLKALLKTFPRQGHFFSICLISVVARQRTEAHLYPPHMCVCVYECGCVCVNNI</sequence>
<keyword evidence="2" id="KW-1185">Reference proteome</keyword>
<evidence type="ECO:0000313" key="2">
    <source>
        <dbReference type="Proteomes" id="UP001476798"/>
    </source>
</evidence>